<keyword evidence="2 5" id="KW-0812">Transmembrane</keyword>
<evidence type="ECO:0000256" key="4">
    <source>
        <dbReference type="ARBA" id="ARBA00023136"/>
    </source>
</evidence>
<gene>
    <name evidence="6" type="ORF">N186_09605</name>
</gene>
<comment type="subcellular location">
    <subcellularLocation>
        <location evidence="5">Cell membrane</location>
        <topology evidence="5">Multi-pass membrane protein</topology>
    </subcellularLocation>
    <subcellularLocation>
        <location evidence="1">Membrane</location>
        <topology evidence="1">Multi-pass membrane protein</topology>
    </subcellularLocation>
</comment>
<keyword evidence="3 5" id="KW-1133">Transmembrane helix</keyword>
<dbReference type="eggNOG" id="arCOG02050">
    <property type="taxonomic scope" value="Archaea"/>
</dbReference>
<evidence type="ECO:0000313" key="6">
    <source>
        <dbReference type="EMBL" id="AGT36256.1"/>
    </source>
</evidence>
<evidence type="ECO:0000256" key="3">
    <source>
        <dbReference type="ARBA" id="ARBA00022989"/>
    </source>
</evidence>
<dbReference type="Proteomes" id="UP000015543">
    <property type="component" value="Chromosome"/>
</dbReference>
<dbReference type="PANTHER" id="PTHR43701:SF2">
    <property type="entry name" value="MEMBRANE TRANSPORTER PROTEIN YJNA-RELATED"/>
    <property type="match status" value="1"/>
</dbReference>
<dbReference type="GeneID" id="16574563"/>
<dbReference type="InterPro" id="IPR002781">
    <property type="entry name" value="TM_pro_TauE-like"/>
</dbReference>
<dbReference type="HOGENOM" id="CLU_045498_5_4_2"/>
<feature type="transmembrane region" description="Helical" evidence="5">
    <location>
        <begin position="250"/>
        <end position="268"/>
    </location>
</feature>
<comment type="similarity">
    <text evidence="5">Belongs to the 4-toluene sulfonate uptake permease (TSUP) (TC 2.A.102) family.</text>
</comment>
<feature type="transmembrane region" description="Helical" evidence="5">
    <location>
        <begin position="222"/>
        <end position="243"/>
    </location>
</feature>
<evidence type="ECO:0000313" key="7">
    <source>
        <dbReference type="Proteomes" id="UP000015543"/>
    </source>
</evidence>
<name>S5ZNY7_9CREN</name>
<dbReference type="PANTHER" id="PTHR43701">
    <property type="entry name" value="MEMBRANE TRANSPORTER PROTEIN MJ0441-RELATED"/>
    <property type="match status" value="1"/>
</dbReference>
<feature type="transmembrane region" description="Helical" evidence="5">
    <location>
        <begin position="195"/>
        <end position="216"/>
    </location>
</feature>
<evidence type="ECO:0000256" key="5">
    <source>
        <dbReference type="RuleBase" id="RU363041"/>
    </source>
</evidence>
<feature type="transmembrane region" description="Helical" evidence="5">
    <location>
        <begin position="51"/>
        <end position="69"/>
    </location>
</feature>
<dbReference type="EMBL" id="CP006646">
    <property type="protein sequence ID" value="AGT36256.1"/>
    <property type="molecule type" value="Genomic_DNA"/>
</dbReference>
<proteinExistence type="inferred from homology"/>
<reference evidence="6 7" key="1">
    <citation type="journal article" date="2013" name="Genome Announc.">
        <title>Complete Genomic Sequence of 'Thermofilum adornatus' Strain 1910bT, a Hyperthermophilic Anaerobic Organotrophic Crenarchaeon.</title>
        <authorList>
            <person name="Dominova I.N."/>
            <person name="Kublanov I.V."/>
            <person name="Podosokorskaya O.A."/>
            <person name="Derbikova K.S."/>
            <person name="Patrushev M.V."/>
            <person name="Toshchakov S.V."/>
        </authorList>
    </citation>
    <scope>NUCLEOTIDE SEQUENCE [LARGE SCALE GENOMIC DNA]</scope>
    <source>
        <strain evidence="7">1910b</strain>
    </source>
</reference>
<protein>
    <recommendedName>
        <fullName evidence="5">Probable membrane transporter protein</fullName>
    </recommendedName>
</protein>
<evidence type="ECO:0000256" key="1">
    <source>
        <dbReference type="ARBA" id="ARBA00004141"/>
    </source>
</evidence>
<dbReference type="InterPro" id="IPR051598">
    <property type="entry name" value="TSUP/Inactive_protease-like"/>
</dbReference>
<dbReference type="AlphaFoldDB" id="S5ZNY7"/>
<dbReference type="PATRIC" id="fig|1365176.7.peg.1905"/>
<dbReference type="Pfam" id="PF01925">
    <property type="entry name" value="TauE"/>
    <property type="match status" value="1"/>
</dbReference>
<feature type="transmembrane region" description="Helical" evidence="5">
    <location>
        <begin position="155"/>
        <end position="188"/>
    </location>
</feature>
<sequence length="272" mass="27422">MDSLSLLGLIALGLCSGGVTGLIGSSGVLIVVPALTLLFGLPIHTAIGTSLAVDVIASIIVSIVYYRMGNVELRSGLGLALGAVVGAQVGSRIAKYIPSANLGRGFGIFLVIIGAGRLSGKGLIGLLSSQHSPQSMDTKNVSGQNNSIKVGPIQVAVSLVLGFLLGIISGIFGAGGGIMFLLTLIVLLKYPLHKAVGTSTLMMTLTALSGAIGYALNGYVSPLAFILVGAGSIVGGRIGAVYANKVPEASLSKIIGIVFIALGIIMIAEQLL</sequence>
<keyword evidence="4 5" id="KW-0472">Membrane</keyword>
<evidence type="ECO:0000256" key="2">
    <source>
        <dbReference type="ARBA" id="ARBA00022692"/>
    </source>
</evidence>
<keyword evidence="5" id="KW-1003">Cell membrane</keyword>
<dbReference type="KEGG" id="thb:N186_09605"/>
<keyword evidence="7" id="KW-1185">Reference proteome</keyword>
<organism evidence="6 7">
    <name type="scientific">Thermofilum adornatum</name>
    <dbReference type="NCBI Taxonomy" id="1365176"/>
    <lineage>
        <taxon>Archaea</taxon>
        <taxon>Thermoproteota</taxon>
        <taxon>Thermoprotei</taxon>
        <taxon>Thermofilales</taxon>
        <taxon>Thermofilaceae</taxon>
        <taxon>Thermofilum</taxon>
    </lineage>
</organism>
<dbReference type="RefSeq" id="WP_020963564.1">
    <property type="nucleotide sequence ID" value="NC_022093.1"/>
</dbReference>
<accession>S5ZNY7</accession>
<feature type="transmembrane region" description="Helical" evidence="5">
    <location>
        <begin position="106"/>
        <end position="127"/>
    </location>
</feature>
<dbReference type="GO" id="GO:0005886">
    <property type="term" value="C:plasma membrane"/>
    <property type="evidence" value="ECO:0007669"/>
    <property type="project" value="UniProtKB-SubCell"/>
</dbReference>